<evidence type="ECO:0000313" key="4">
    <source>
        <dbReference type="EMBL" id="VDI37808.1"/>
    </source>
</evidence>
<evidence type="ECO:0000256" key="2">
    <source>
        <dbReference type="PROSITE-ProRule" id="PRU00192"/>
    </source>
</evidence>
<evidence type="ECO:0000313" key="5">
    <source>
        <dbReference type="Proteomes" id="UP000596742"/>
    </source>
</evidence>
<protein>
    <recommendedName>
        <fullName evidence="3">SH3 domain-containing protein</fullName>
    </recommendedName>
</protein>
<evidence type="ECO:0000256" key="1">
    <source>
        <dbReference type="ARBA" id="ARBA00022443"/>
    </source>
</evidence>
<dbReference type="InterPro" id="IPR001452">
    <property type="entry name" value="SH3_domain"/>
</dbReference>
<dbReference type="OrthoDB" id="6080995at2759"/>
<keyword evidence="1 2" id="KW-0728">SH3 domain</keyword>
<feature type="domain" description="SH3" evidence="3">
    <location>
        <begin position="524"/>
        <end position="585"/>
    </location>
</feature>
<dbReference type="PROSITE" id="PS50002">
    <property type="entry name" value="SH3"/>
    <property type="match status" value="1"/>
</dbReference>
<reference evidence="4" key="1">
    <citation type="submission" date="2018-11" db="EMBL/GenBank/DDBJ databases">
        <authorList>
            <person name="Alioto T."/>
            <person name="Alioto T."/>
        </authorList>
    </citation>
    <scope>NUCLEOTIDE SEQUENCE</scope>
</reference>
<gene>
    <name evidence="4" type="ORF">MGAL_10B015399</name>
</gene>
<name>A0A8B6EPU6_MYTGA</name>
<dbReference type="EMBL" id="UYJE01005495">
    <property type="protein sequence ID" value="VDI37808.1"/>
    <property type="molecule type" value="Genomic_DNA"/>
</dbReference>
<evidence type="ECO:0000259" key="3">
    <source>
        <dbReference type="PROSITE" id="PS50002"/>
    </source>
</evidence>
<sequence length="654" mass="75203">MADRKVLQLLYLLYDVCKDSLEEFFKYNCLHDDLTDEKLTKYVMDHKIQLYHHLQYSCCHTCAHNQNSCAKGTYKLFQTLFTFPEDFSVSDVNSASLKTMQLHNLDIWTVQYLLLADNLEPEHHKWIRTLYEKRHEISLHFDTISDANFDRIWIETRDIILDILRSLQNRQYEKAVVKQLSLLKITGPELCGNEEYWCMMQKEFDIEGRPHLDTTLPTPGFKNDTETDEIINNNDEKSTVVNVKTDNVIVGHNNVINTVSDPAVKREIKEMLESHQRVLIEKIGQMFVVANVKHATKTYDEASKRDINDDGIGLGQGATSSSFKTKERQDYRAVWKIKTTDDTGKEKLEQIAKCIEQTKVIDENITIEYVQIGSIIIGTLISANAVEHSDLFDLTIRRFIRMIIKKCNFNTKFEHVLKVDVTLTPSSELYCADQGIEDTEISVDEERRSVTTSSLKMTKSHEKCTQTNDLEIRLEKTESDYVKMYAGLSTVNLTESIMSKRVDTIGNRTFYEKVDEKEILYAEFPLVKIKALVNYTHTVDEEQVAMMKKDQIYSLIKQVGDWWEITDNPGPSFFVKSEYAVIITPGHVLSSVRKQSIRHDVSSTAVHKHHAGPLGGADSTVPESDYDTIPGDTMDVKARIRKTIVSSIDHSYKF</sequence>
<dbReference type="Proteomes" id="UP000596742">
    <property type="component" value="Unassembled WGS sequence"/>
</dbReference>
<keyword evidence="5" id="KW-1185">Reference proteome</keyword>
<accession>A0A8B6EPU6</accession>
<proteinExistence type="predicted"/>
<comment type="caution">
    <text evidence="4">The sequence shown here is derived from an EMBL/GenBank/DDBJ whole genome shotgun (WGS) entry which is preliminary data.</text>
</comment>
<organism evidence="4 5">
    <name type="scientific">Mytilus galloprovincialis</name>
    <name type="common">Mediterranean mussel</name>
    <dbReference type="NCBI Taxonomy" id="29158"/>
    <lineage>
        <taxon>Eukaryota</taxon>
        <taxon>Metazoa</taxon>
        <taxon>Spiralia</taxon>
        <taxon>Lophotrochozoa</taxon>
        <taxon>Mollusca</taxon>
        <taxon>Bivalvia</taxon>
        <taxon>Autobranchia</taxon>
        <taxon>Pteriomorphia</taxon>
        <taxon>Mytilida</taxon>
        <taxon>Mytiloidea</taxon>
        <taxon>Mytilidae</taxon>
        <taxon>Mytilinae</taxon>
        <taxon>Mytilus</taxon>
    </lineage>
</organism>
<dbReference type="AlphaFoldDB" id="A0A8B6EPU6"/>